<dbReference type="EMBL" id="WNTK01000053">
    <property type="protein sequence ID" value="KAG9472441.1"/>
    <property type="molecule type" value="Genomic_DNA"/>
</dbReference>
<keyword evidence="2" id="KW-1185">Reference proteome</keyword>
<organism evidence="1 2">
    <name type="scientific">Eleutherodactylus coqui</name>
    <name type="common">Puerto Rican coqui</name>
    <dbReference type="NCBI Taxonomy" id="57060"/>
    <lineage>
        <taxon>Eukaryota</taxon>
        <taxon>Metazoa</taxon>
        <taxon>Chordata</taxon>
        <taxon>Craniata</taxon>
        <taxon>Vertebrata</taxon>
        <taxon>Euteleostomi</taxon>
        <taxon>Amphibia</taxon>
        <taxon>Batrachia</taxon>
        <taxon>Anura</taxon>
        <taxon>Neobatrachia</taxon>
        <taxon>Hyloidea</taxon>
        <taxon>Eleutherodactylidae</taxon>
        <taxon>Eleutherodactylinae</taxon>
        <taxon>Eleutherodactylus</taxon>
        <taxon>Eleutherodactylus</taxon>
    </lineage>
</organism>
<proteinExistence type="predicted"/>
<name>A0A8J6EP10_ELECQ</name>
<sequence length="102" mass="11444">MTGECNLPVTFRGVLNYKELAARSVLRTPDNNAAVYKVISQETSTVYIALGQARATHGRLFTVLNEQAASLQRFPLMIIKPCRESAIYHLNVTPDLHHQHIL</sequence>
<dbReference type="Proteomes" id="UP000770717">
    <property type="component" value="Unassembled WGS sequence"/>
</dbReference>
<protein>
    <submittedName>
        <fullName evidence="1">Uncharacterized protein</fullName>
    </submittedName>
</protein>
<gene>
    <name evidence="1" type="ORF">GDO78_019516</name>
</gene>
<evidence type="ECO:0000313" key="1">
    <source>
        <dbReference type="EMBL" id="KAG9472441.1"/>
    </source>
</evidence>
<evidence type="ECO:0000313" key="2">
    <source>
        <dbReference type="Proteomes" id="UP000770717"/>
    </source>
</evidence>
<reference evidence="1" key="1">
    <citation type="thesis" date="2020" institute="ProQuest LLC" country="789 East Eisenhower Parkway, Ann Arbor, MI, USA">
        <title>Comparative Genomics and Chromosome Evolution.</title>
        <authorList>
            <person name="Mudd A.B."/>
        </authorList>
    </citation>
    <scope>NUCLEOTIDE SEQUENCE</scope>
    <source>
        <strain evidence="1">HN-11 Male</strain>
        <tissue evidence="1">Kidney and liver</tissue>
    </source>
</reference>
<comment type="caution">
    <text evidence="1">The sequence shown here is derived from an EMBL/GenBank/DDBJ whole genome shotgun (WGS) entry which is preliminary data.</text>
</comment>
<accession>A0A8J6EP10</accession>
<dbReference type="AlphaFoldDB" id="A0A8J6EP10"/>